<dbReference type="Proteomes" id="UP000187134">
    <property type="component" value="Unassembled WGS sequence"/>
</dbReference>
<reference evidence="1 2" key="1">
    <citation type="submission" date="2016-11" db="EMBL/GenBank/DDBJ databases">
        <title>Paenibacillus species isolates.</title>
        <authorList>
            <person name="Beno S.M."/>
        </authorList>
    </citation>
    <scope>NUCLEOTIDE SEQUENCE [LARGE SCALE GENOMIC DNA]</scope>
    <source>
        <strain evidence="1 2">FSL H8-0246</strain>
    </source>
</reference>
<comment type="caution">
    <text evidence="1">The sequence shown here is derived from an EMBL/GenBank/DDBJ whole genome shotgun (WGS) entry which is preliminary data.</text>
</comment>
<dbReference type="EMBL" id="MRTJ01000002">
    <property type="protein sequence ID" value="OMF15047.1"/>
    <property type="molecule type" value="Genomic_DNA"/>
</dbReference>
<dbReference type="AlphaFoldDB" id="A0A1R1BZ17"/>
<protein>
    <submittedName>
        <fullName evidence="1">Uncharacterized protein</fullName>
    </submittedName>
</protein>
<name>A0A1R1BZ17_PAEAM</name>
<dbReference type="RefSeq" id="WP_076331363.1">
    <property type="nucleotide sequence ID" value="NZ_MRTJ01000002.1"/>
</dbReference>
<gene>
    <name evidence="1" type="ORF">BK131_09065</name>
</gene>
<evidence type="ECO:0000313" key="2">
    <source>
        <dbReference type="Proteomes" id="UP000187134"/>
    </source>
</evidence>
<proteinExistence type="predicted"/>
<organism evidence="1 2">
    <name type="scientific">Paenibacillus amylolyticus</name>
    <dbReference type="NCBI Taxonomy" id="1451"/>
    <lineage>
        <taxon>Bacteria</taxon>
        <taxon>Bacillati</taxon>
        <taxon>Bacillota</taxon>
        <taxon>Bacilli</taxon>
        <taxon>Bacillales</taxon>
        <taxon>Paenibacillaceae</taxon>
        <taxon>Paenibacillus</taxon>
    </lineage>
</organism>
<evidence type="ECO:0000313" key="1">
    <source>
        <dbReference type="EMBL" id="OMF15047.1"/>
    </source>
</evidence>
<sequence>MLYRLTFALNNEEIITTEMTSDKEDLVGATEEAFDLIERDYGAHVVLNLVAFSLLKIEISDETIN</sequence>
<dbReference type="OrthoDB" id="2660821at2"/>
<accession>A0A1R1BZ17</accession>